<evidence type="ECO:0000313" key="3">
    <source>
        <dbReference type="EMBL" id="NEB67151.1"/>
    </source>
</evidence>
<dbReference type="InterPro" id="IPR000157">
    <property type="entry name" value="TIR_dom"/>
</dbReference>
<dbReference type="InterPro" id="IPR035897">
    <property type="entry name" value="Toll_tir_struct_dom_sf"/>
</dbReference>
<dbReference type="SUPFAM" id="SSF52200">
    <property type="entry name" value="Toll/Interleukin receptor TIR domain"/>
    <property type="match status" value="1"/>
</dbReference>
<dbReference type="EMBL" id="JAAGME010000332">
    <property type="protein sequence ID" value="NEB67151.1"/>
    <property type="molecule type" value="Genomic_DNA"/>
</dbReference>
<keyword evidence="3" id="KW-0675">Receptor</keyword>
<dbReference type="PROSITE" id="PS50104">
    <property type="entry name" value="TIR"/>
    <property type="match status" value="1"/>
</dbReference>
<protein>
    <submittedName>
        <fullName evidence="3">Toll/interleukin-1 receptor domain-containing protein</fullName>
    </submittedName>
</protein>
<comment type="caution">
    <text evidence="3">The sequence shown here is derived from an EMBL/GenBank/DDBJ whole genome shotgun (WGS) entry which is preliminary data.</text>
</comment>
<proteinExistence type="predicted"/>
<feature type="domain" description="TIR" evidence="2">
    <location>
        <begin position="1"/>
        <end position="132"/>
    </location>
</feature>
<feature type="compositionally biased region" description="Basic and acidic residues" evidence="1">
    <location>
        <begin position="251"/>
        <end position="270"/>
    </location>
</feature>
<feature type="region of interest" description="Disordered" evidence="1">
    <location>
        <begin position="163"/>
        <end position="183"/>
    </location>
</feature>
<feature type="region of interest" description="Disordered" evidence="1">
    <location>
        <begin position="249"/>
        <end position="270"/>
    </location>
</feature>
<dbReference type="Gene3D" id="3.40.50.10140">
    <property type="entry name" value="Toll/interleukin-1 receptor homology (TIR) domain"/>
    <property type="match status" value="1"/>
</dbReference>
<evidence type="ECO:0000256" key="1">
    <source>
        <dbReference type="SAM" id="MobiDB-lite"/>
    </source>
</evidence>
<name>A0A6N9VAL2_STRMI</name>
<dbReference type="GO" id="GO:0007165">
    <property type="term" value="P:signal transduction"/>
    <property type="evidence" value="ECO:0007669"/>
    <property type="project" value="InterPro"/>
</dbReference>
<evidence type="ECO:0000313" key="4">
    <source>
        <dbReference type="Proteomes" id="UP000471648"/>
    </source>
</evidence>
<accession>A0A6N9VAL2</accession>
<organism evidence="3 4">
    <name type="scientific">Streptomyces microflavus</name>
    <name type="common">Streptomyces lipmanii</name>
    <dbReference type="NCBI Taxonomy" id="1919"/>
    <lineage>
        <taxon>Bacteria</taxon>
        <taxon>Bacillati</taxon>
        <taxon>Actinomycetota</taxon>
        <taxon>Actinomycetes</taxon>
        <taxon>Kitasatosporales</taxon>
        <taxon>Streptomycetaceae</taxon>
        <taxon>Streptomyces</taxon>
    </lineage>
</organism>
<dbReference type="RefSeq" id="WP_031126342.1">
    <property type="nucleotide sequence ID" value="NZ_JAAGME010000332.1"/>
</dbReference>
<gene>
    <name evidence="3" type="ORF">G3I39_08815</name>
</gene>
<dbReference type="Proteomes" id="UP000471648">
    <property type="component" value="Unassembled WGS sequence"/>
</dbReference>
<evidence type="ECO:0000259" key="2">
    <source>
        <dbReference type="PROSITE" id="PS50104"/>
    </source>
</evidence>
<reference evidence="3 4" key="1">
    <citation type="submission" date="2020-01" db="EMBL/GenBank/DDBJ databases">
        <title>Insect and environment-associated Actinomycetes.</title>
        <authorList>
            <person name="Currrie C."/>
            <person name="Chevrette M."/>
            <person name="Carlson C."/>
            <person name="Stubbendieck R."/>
            <person name="Wendt-Pienkowski E."/>
        </authorList>
    </citation>
    <scope>NUCLEOTIDE SEQUENCE [LARGE SCALE GENOMIC DNA]</scope>
    <source>
        <strain evidence="3 4">SID14438</strain>
    </source>
</reference>
<sequence length="270" mass="29507">MPLIFVNYRTNDEEATATLVDRELSRVFGNGNVFRASKSIGPGSRFPQALLTAVRRSSVLLAVMGPRWLQPGDSDGRSPLEDEDDWTRREIREALETGAVVIPLLVGGAKRLRSEDLPEDIEALASCQYRRLSHRNADADLMGLADDLVELLPELGAAARSNGYRPRSAMSADDRDGGTNGAGDARVQARVIKHRQRGGIGNLNGDFSGTFVSEPQGPVHTGSGHLYQAREQYLGPRISGDGGHVQYVGENHGEVRQRADRNGRPLEEER</sequence>
<dbReference type="Pfam" id="PF13676">
    <property type="entry name" value="TIR_2"/>
    <property type="match status" value="1"/>
</dbReference>
<dbReference type="AlphaFoldDB" id="A0A6N9VAL2"/>